<feature type="domain" description="PTS EIIB type-4" evidence="8">
    <location>
        <begin position="1"/>
        <end position="164"/>
    </location>
</feature>
<dbReference type="EMBL" id="FUZT01000005">
    <property type="protein sequence ID" value="SKC69879.1"/>
    <property type="molecule type" value="Genomic_DNA"/>
</dbReference>
<dbReference type="Pfam" id="PF03830">
    <property type="entry name" value="PTSIIB_sorb"/>
    <property type="match status" value="1"/>
</dbReference>
<dbReference type="OrthoDB" id="9788818at2"/>
<evidence type="ECO:0000259" key="8">
    <source>
        <dbReference type="PROSITE" id="PS51101"/>
    </source>
</evidence>
<gene>
    <name evidence="9" type="ORF">SAMN02194393_02325</name>
</gene>
<evidence type="ECO:0000256" key="5">
    <source>
        <dbReference type="ARBA" id="ARBA00022679"/>
    </source>
</evidence>
<proteinExistence type="predicted"/>
<dbReference type="InterPro" id="IPR004720">
    <property type="entry name" value="PTS_IIB_sorbose-sp"/>
</dbReference>
<organism evidence="9 10">
    <name type="scientific">Maledivibacter halophilus</name>
    <dbReference type="NCBI Taxonomy" id="36842"/>
    <lineage>
        <taxon>Bacteria</taxon>
        <taxon>Bacillati</taxon>
        <taxon>Bacillota</taxon>
        <taxon>Clostridia</taxon>
        <taxon>Peptostreptococcales</taxon>
        <taxon>Caminicellaceae</taxon>
        <taxon>Maledivibacter</taxon>
    </lineage>
</organism>
<dbReference type="GO" id="GO:0016301">
    <property type="term" value="F:kinase activity"/>
    <property type="evidence" value="ECO:0007669"/>
    <property type="project" value="UniProtKB-KW"/>
</dbReference>
<dbReference type="GO" id="GO:0009401">
    <property type="term" value="P:phosphoenolpyruvate-dependent sugar phosphotransferase system"/>
    <property type="evidence" value="ECO:0007669"/>
    <property type="project" value="UniProtKB-KW"/>
</dbReference>
<keyword evidence="7" id="KW-0418">Kinase</keyword>
<dbReference type="RefSeq" id="WP_079491805.1">
    <property type="nucleotide sequence ID" value="NZ_FUZT01000005.1"/>
</dbReference>
<evidence type="ECO:0000313" key="9">
    <source>
        <dbReference type="EMBL" id="SKC69879.1"/>
    </source>
</evidence>
<accession>A0A1T5L2P1</accession>
<dbReference type="STRING" id="36842.SAMN02194393_02325"/>
<evidence type="ECO:0000256" key="3">
    <source>
        <dbReference type="ARBA" id="ARBA00022490"/>
    </source>
</evidence>
<dbReference type="Gene3D" id="3.40.35.10">
    <property type="entry name" value="Phosphotransferase system, sorbose subfamily IIB component"/>
    <property type="match status" value="1"/>
</dbReference>
<keyword evidence="2" id="KW-0813">Transport</keyword>
<evidence type="ECO:0000256" key="2">
    <source>
        <dbReference type="ARBA" id="ARBA00022448"/>
    </source>
</evidence>
<keyword evidence="10" id="KW-1185">Reference proteome</keyword>
<protein>
    <submittedName>
        <fullName evidence="9">PTS system, mannose-specific IIB component</fullName>
    </submittedName>
</protein>
<keyword evidence="3" id="KW-0963">Cytoplasm</keyword>
<evidence type="ECO:0000256" key="6">
    <source>
        <dbReference type="ARBA" id="ARBA00022683"/>
    </source>
</evidence>
<comment type="subcellular location">
    <subcellularLocation>
        <location evidence="1">Cytoplasm</location>
    </subcellularLocation>
</comment>
<dbReference type="GO" id="GO:0005737">
    <property type="term" value="C:cytoplasm"/>
    <property type="evidence" value="ECO:0007669"/>
    <property type="project" value="UniProtKB-SubCell"/>
</dbReference>
<keyword evidence="6" id="KW-0598">Phosphotransferase system</keyword>
<name>A0A1T5L2P1_9FIRM</name>
<reference evidence="9 10" key="1">
    <citation type="submission" date="2017-02" db="EMBL/GenBank/DDBJ databases">
        <authorList>
            <person name="Peterson S.W."/>
        </authorList>
    </citation>
    <scope>NUCLEOTIDE SEQUENCE [LARGE SCALE GENOMIC DNA]</scope>
    <source>
        <strain evidence="9 10">M1</strain>
    </source>
</reference>
<evidence type="ECO:0000256" key="1">
    <source>
        <dbReference type="ARBA" id="ARBA00004496"/>
    </source>
</evidence>
<keyword evidence="4" id="KW-0762">Sugar transport</keyword>
<keyword evidence="5" id="KW-0808">Transferase</keyword>
<evidence type="ECO:0000256" key="4">
    <source>
        <dbReference type="ARBA" id="ARBA00022597"/>
    </source>
</evidence>
<dbReference type="SUPFAM" id="SSF52728">
    <property type="entry name" value="PTS IIb component"/>
    <property type="match status" value="1"/>
</dbReference>
<dbReference type="AlphaFoldDB" id="A0A1T5L2P1"/>
<dbReference type="InterPro" id="IPR036667">
    <property type="entry name" value="PTS_IIB_sorbose-sp_sf"/>
</dbReference>
<sequence length="164" mass="18103">MLDIVFVRIDDRLIHGQVVTGWMRQTLANRIVIVDDLVAKDPFMLKILKMAAPPKVAVNAYTLEDGIKLLKGEPKSPNEKVLVLAKTPDVILALVEAGVDIKYLNVGGMGSKPGRKKLFRNIQASPEEIEVFKKLSELGVKVEFRVIVSNKGVSLEDVLSGKKK</sequence>
<dbReference type="PROSITE" id="PS51101">
    <property type="entry name" value="PTS_EIIB_TYPE_4"/>
    <property type="match status" value="1"/>
</dbReference>
<evidence type="ECO:0000256" key="7">
    <source>
        <dbReference type="ARBA" id="ARBA00022777"/>
    </source>
</evidence>
<dbReference type="GO" id="GO:0008982">
    <property type="term" value="F:protein-N(PI)-phosphohistidine-sugar phosphotransferase activity"/>
    <property type="evidence" value="ECO:0007669"/>
    <property type="project" value="InterPro"/>
</dbReference>
<dbReference type="Proteomes" id="UP000190285">
    <property type="component" value="Unassembled WGS sequence"/>
</dbReference>
<evidence type="ECO:0000313" key="10">
    <source>
        <dbReference type="Proteomes" id="UP000190285"/>
    </source>
</evidence>